<gene>
    <name evidence="1" type="ORF">LMG27177_05680</name>
</gene>
<evidence type="ECO:0000313" key="2">
    <source>
        <dbReference type="Proteomes" id="UP000494252"/>
    </source>
</evidence>
<protein>
    <submittedName>
        <fullName evidence="1">Uncharacterized protein</fullName>
    </submittedName>
</protein>
<organism evidence="1 2">
    <name type="scientific">Paraburkholderia fynbosensis</name>
    <dbReference type="NCBI Taxonomy" id="1200993"/>
    <lineage>
        <taxon>Bacteria</taxon>
        <taxon>Pseudomonadati</taxon>
        <taxon>Pseudomonadota</taxon>
        <taxon>Betaproteobacteria</taxon>
        <taxon>Burkholderiales</taxon>
        <taxon>Burkholderiaceae</taxon>
        <taxon>Paraburkholderia</taxon>
    </lineage>
</organism>
<proteinExistence type="predicted"/>
<dbReference type="EMBL" id="CADIKI010000020">
    <property type="protein sequence ID" value="CAB3804575.1"/>
    <property type="molecule type" value="Genomic_DNA"/>
</dbReference>
<accession>A0A6J5GPC7</accession>
<dbReference type="AlphaFoldDB" id="A0A6J5GPC7"/>
<reference evidence="1 2" key="1">
    <citation type="submission" date="2020-04" db="EMBL/GenBank/DDBJ databases">
        <authorList>
            <person name="De Canck E."/>
        </authorList>
    </citation>
    <scope>NUCLEOTIDE SEQUENCE [LARGE SCALE GENOMIC DNA]</scope>
    <source>
        <strain evidence="1 2">LMG 27177</strain>
    </source>
</reference>
<dbReference type="RefSeq" id="WP_175164860.1">
    <property type="nucleotide sequence ID" value="NZ_CADIKI010000020.1"/>
</dbReference>
<name>A0A6J5GPC7_9BURK</name>
<keyword evidence="2" id="KW-1185">Reference proteome</keyword>
<dbReference type="Proteomes" id="UP000494252">
    <property type="component" value="Unassembled WGS sequence"/>
</dbReference>
<sequence>MWAITSYFNPAKYARRLENYRNFRKELRIPLVTAELSFDGTFELQADDADVVVRASGGSVLWQKERLLNLALDAVPDDIRLVCWLDCDVIFENENWHHVAAEMLRTYPLVQLFSELVDLKASEAQWDRHRISDLRSRVTGNSIAWLNSHAMLDQSNFSPRTGQDMRTACFGLAWAGSRELIAKHRFYDAMIIGSGDRSMVCAMYGRFNDAINTLELNAARAKHYLPWAKSFHESVNGNVGCVEGALFHLWHGEIKDRHYRDRHSRFSHFPFDPAHNLTLSESGAWQLVDASNACTDFLQAYFHERREDG</sequence>
<evidence type="ECO:0000313" key="1">
    <source>
        <dbReference type="EMBL" id="CAB3804575.1"/>
    </source>
</evidence>